<name>A0A1M6T4R9_PSETH</name>
<keyword evidence="1" id="KW-0732">Signal</keyword>
<dbReference type="STRING" id="1848.SAMN05443637_107151"/>
<evidence type="ECO:0000313" key="2">
    <source>
        <dbReference type="EMBL" id="SHK51914.1"/>
    </source>
</evidence>
<keyword evidence="3" id="KW-1185">Reference proteome</keyword>
<feature type="chain" id="PRO_5039627660" description="Lipoprotein" evidence="1">
    <location>
        <begin position="25"/>
        <end position="127"/>
    </location>
</feature>
<dbReference type="RefSeq" id="WP_084754772.1">
    <property type="nucleotide sequence ID" value="NZ_CALGVN010000045.1"/>
</dbReference>
<sequence length="127" mass="12777">MRGRAVVGAAFAAVVLAACGSARDAEVRTAATAFAAAVADGDGAAACAALTPEARRGVQSFGRDCAATIVQLPPAGIVEAVQVWGDSAQVRFAGDVVFLAELGDEWRVRAAGCRARPGAPYECAVEG</sequence>
<gene>
    <name evidence="2" type="ORF">SAMN05443637_107151</name>
</gene>
<protein>
    <recommendedName>
        <fullName evidence="4">Lipoprotein</fullName>
    </recommendedName>
</protein>
<evidence type="ECO:0000256" key="1">
    <source>
        <dbReference type="SAM" id="SignalP"/>
    </source>
</evidence>
<dbReference type="AlphaFoldDB" id="A0A1M6T4R9"/>
<dbReference type="EMBL" id="FRAP01000007">
    <property type="protein sequence ID" value="SHK51914.1"/>
    <property type="molecule type" value="Genomic_DNA"/>
</dbReference>
<reference evidence="2 3" key="1">
    <citation type="submission" date="2016-11" db="EMBL/GenBank/DDBJ databases">
        <authorList>
            <person name="Jaros S."/>
            <person name="Januszkiewicz K."/>
            <person name="Wedrychowicz H."/>
        </authorList>
    </citation>
    <scope>NUCLEOTIDE SEQUENCE [LARGE SCALE GENOMIC DNA]</scope>
    <source>
        <strain evidence="2 3">DSM 43832</strain>
    </source>
</reference>
<organism evidence="2 3">
    <name type="scientific">Pseudonocardia thermophila</name>
    <dbReference type="NCBI Taxonomy" id="1848"/>
    <lineage>
        <taxon>Bacteria</taxon>
        <taxon>Bacillati</taxon>
        <taxon>Actinomycetota</taxon>
        <taxon>Actinomycetes</taxon>
        <taxon>Pseudonocardiales</taxon>
        <taxon>Pseudonocardiaceae</taxon>
        <taxon>Pseudonocardia</taxon>
    </lineage>
</organism>
<dbReference type="Proteomes" id="UP000184363">
    <property type="component" value="Unassembled WGS sequence"/>
</dbReference>
<dbReference type="OrthoDB" id="5193742at2"/>
<evidence type="ECO:0000313" key="3">
    <source>
        <dbReference type="Proteomes" id="UP000184363"/>
    </source>
</evidence>
<evidence type="ECO:0008006" key="4">
    <source>
        <dbReference type="Google" id="ProtNLM"/>
    </source>
</evidence>
<feature type="signal peptide" evidence="1">
    <location>
        <begin position="1"/>
        <end position="24"/>
    </location>
</feature>
<dbReference type="PROSITE" id="PS51257">
    <property type="entry name" value="PROKAR_LIPOPROTEIN"/>
    <property type="match status" value="1"/>
</dbReference>
<proteinExistence type="predicted"/>
<accession>A0A1M6T4R9</accession>